<keyword evidence="5 13" id="KW-0963">Cytoplasm</keyword>
<feature type="binding site" evidence="15">
    <location>
        <position position="258"/>
    </location>
    <ligand>
        <name>Mg(2+)</name>
        <dbReference type="ChEBI" id="CHEBI:18420"/>
        <label>2</label>
    </ligand>
</feature>
<dbReference type="Gene3D" id="3.30.1490.20">
    <property type="entry name" value="ATP-grasp fold, A domain"/>
    <property type="match status" value="1"/>
</dbReference>
<evidence type="ECO:0000256" key="6">
    <source>
        <dbReference type="ARBA" id="ARBA00022598"/>
    </source>
</evidence>
<dbReference type="InterPro" id="IPR000291">
    <property type="entry name" value="D-Ala_lig_Van_CS"/>
</dbReference>
<dbReference type="PROSITE" id="PS00843">
    <property type="entry name" value="DALA_DALA_LIGASE_1"/>
    <property type="match status" value="1"/>
</dbReference>
<comment type="function">
    <text evidence="13">Cell wall formation.</text>
</comment>
<evidence type="ECO:0000256" key="3">
    <source>
        <dbReference type="ARBA" id="ARBA00010871"/>
    </source>
</evidence>
<dbReference type="EC" id="6.3.2.4" evidence="4 13"/>
<dbReference type="InterPro" id="IPR016185">
    <property type="entry name" value="PreATP-grasp_dom_sf"/>
</dbReference>
<sequence length="298" mass="32979">MKVLVVYGGESPEAEVSRKSARSVIESLKRLGHEVIPVELSRNFPEMVKEIEPDVVFISLHGSPGEDGTVQGLLEIMKVPYTGSGVIPSAVSIDKDLTKRVLKSYGIPVPSGITLFKGDEIPKNLEFPCIVKPARAGSSVGIFLVKGEGELPKALKEAFSYDSKVLIEEYLQGREVTVAVLRGRALPPVEIVPAGEFYDYESKYVSSSTEYRIPASLPKRLEERLKKLSERVYKVLECRGAIRVDFKLDNFNSPYVLEVNTIPGLTERSLLPKSAQVSGYTFDRLVEEILRDAEKGSF</sequence>
<evidence type="ECO:0000256" key="12">
    <source>
        <dbReference type="ARBA" id="ARBA00047614"/>
    </source>
</evidence>
<feature type="binding site" evidence="15">
    <location>
        <position position="245"/>
    </location>
    <ligand>
        <name>Mg(2+)</name>
        <dbReference type="ChEBI" id="CHEBI:18420"/>
        <label>1</label>
    </ligand>
</feature>
<dbReference type="GO" id="GO:0009252">
    <property type="term" value="P:peptidoglycan biosynthetic process"/>
    <property type="evidence" value="ECO:0007669"/>
    <property type="project" value="UniProtKB-UniRule"/>
</dbReference>
<proteinExistence type="inferred from homology"/>
<feature type="active site" evidence="14">
    <location>
        <position position="138"/>
    </location>
</feature>
<dbReference type="AlphaFoldDB" id="A0A521BLQ9"/>
<evidence type="ECO:0000256" key="5">
    <source>
        <dbReference type="ARBA" id="ARBA00022490"/>
    </source>
</evidence>
<keyword evidence="19" id="KW-1185">Reference proteome</keyword>
<dbReference type="GO" id="GO:0008360">
    <property type="term" value="P:regulation of cell shape"/>
    <property type="evidence" value="ECO:0007669"/>
    <property type="project" value="UniProtKB-KW"/>
</dbReference>
<protein>
    <recommendedName>
        <fullName evidence="4 13">D-alanine--D-alanine ligase</fullName>
        <ecNumber evidence="4 13">6.3.2.4</ecNumber>
    </recommendedName>
    <alternativeName>
        <fullName evidence="13">D-Ala-D-Ala ligase</fullName>
    </alternativeName>
    <alternativeName>
        <fullName evidence="13">D-alanylalanine synthetase</fullName>
    </alternativeName>
</protein>
<dbReference type="HAMAP" id="MF_00047">
    <property type="entry name" value="Dala_Dala_lig"/>
    <property type="match status" value="1"/>
</dbReference>
<keyword evidence="7 16" id="KW-0547">Nucleotide-binding</keyword>
<dbReference type="GO" id="GO:0005737">
    <property type="term" value="C:cytoplasm"/>
    <property type="evidence" value="ECO:0007669"/>
    <property type="project" value="UniProtKB-SubCell"/>
</dbReference>
<dbReference type="Pfam" id="PF01820">
    <property type="entry name" value="Dala_Dala_lig_N"/>
    <property type="match status" value="1"/>
</dbReference>
<keyword evidence="8 16" id="KW-0067">ATP-binding</keyword>
<gene>
    <name evidence="13" type="primary">ddl</name>
    <name evidence="18" type="ORF">SAMN06269117_10621</name>
</gene>
<dbReference type="InterPro" id="IPR011095">
    <property type="entry name" value="Dala_Dala_lig_C"/>
</dbReference>
<dbReference type="InterPro" id="IPR011127">
    <property type="entry name" value="Dala_Dala_lig_N"/>
</dbReference>
<evidence type="ECO:0000256" key="2">
    <source>
        <dbReference type="ARBA" id="ARBA00004496"/>
    </source>
</evidence>
<dbReference type="SUPFAM" id="SSF52440">
    <property type="entry name" value="PreATP-grasp domain"/>
    <property type="match status" value="1"/>
</dbReference>
<feature type="binding site" evidence="15">
    <location>
        <position position="260"/>
    </location>
    <ligand>
        <name>Mg(2+)</name>
        <dbReference type="ChEBI" id="CHEBI:18420"/>
        <label>2</label>
    </ligand>
</feature>
<keyword evidence="15" id="KW-0479">Metal-binding</keyword>
<reference evidence="18 19" key="1">
    <citation type="submission" date="2017-05" db="EMBL/GenBank/DDBJ databases">
        <authorList>
            <person name="Varghese N."/>
            <person name="Submissions S."/>
        </authorList>
    </citation>
    <scope>NUCLEOTIDE SEQUENCE [LARGE SCALE GENOMIC DNA]</scope>
    <source>
        <strain evidence="18 19">DSM 16304</strain>
    </source>
</reference>
<evidence type="ECO:0000256" key="14">
    <source>
        <dbReference type="PIRSR" id="PIRSR039102-1"/>
    </source>
</evidence>
<dbReference type="InterPro" id="IPR013815">
    <property type="entry name" value="ATP_grasp_subdomain_1"/>
</dbReference>
<keyword evidence="9 13" id="KW-0133">Cell shape</keyword>
<dbReference type="InterPro" id="IPR011761">
    <property type="entry name" value="ATP-grasp"/>
</dbReference>
<keyword evidence="6 13" id="KW-0436">Ligase</keyword>
<evidence type="ECO:0000259" key="17">
    <source>
        <dbReference type="PROSITE" id="PS50975"/>
    </source>
</evidence>
<dbReference type="GO" id="GO:0046872">
    <property type="term" value="F:metal ion binding"/>
    <property type="evidence" value="ECO:0007669"/>
    <property type="project" value="UniProtKB-KW"/>
</dbReference>
<dbReference type="InterPro" id="IPR005905">
    <property type="entry name" value="D_ala_D_ala"/>
</dbReference>
<evidence type="ECO:0000256" key="16">
    <source>
        <dbReference type="PROSITE-ProRule" id="PRU00409"/>
    </source>
</evidence>
<accession>A0A521BLQ9</accession>
<keyword evidence="15" id="KW-0460">Magnesium</keyword>
<feature type="binding site" evidence="15">
    <location>
        <position position="258"/>
    </location>
    <ligand>
        <name>Mg(2+)</name>
        <dbReference type="ChEBI" id="CHEBI:18420"/>
        <label>1</label>
    </ligand>
</feature>
<dbReference type="Gene3D" id="3.40.50.20">
    <property type="match status" value="1"/>
</dbReference>
<comment type="pathway">
    <text evidence="13">Cell wall biogenesis; peptidoglycan biosynthesis.</text>
</comment>
<dbReference type="PROSITE" id="PS50975">
    <property type="entry name" value="ATP_GRASP"/>
    <property type="match status" value="1"/>
</dbReference>
<dbReference type="NCBIfam" id="NF002378">
    <property type="entry name" value="PRK01372.1"/>
    <property type="match status" value="1"/>
</dbReference>
<organism evidence="18 19">
    <name type="scientific">Balnearium lithotrophicum</name>
    <dbReference type="NCBI Taxonomy" id="223788"/>
    <lineage>
        <taxon>Bacteria</taxon>
        <taxon>Pseudomonadati</taxon>
        <taxon>Aquificota</taxon>
        <taxon>Aquificia</taxon>
        <taxon>Desulfurobacteriales</taxon>
        <taxon>Desulfurobacteriaceae</taxon>
        <taxon>Balnearium</taxon>
    </lineage>
</organism>
<dbReference type="PIRSF" id="PIRSF039102">
    <property type="entry name" value="Ddl/VanB"/>
    <property type="match status" value="1"/>
</dbReference>
<evidence type="ECO:0000256" key="10">
    <source>
        <dbReference type="ARBA" id="ARBA00022984"/>
    </source>
</evidence>
<dbReference type="NCBIfam" id="TIGR01205">
    <property type="entry name" value="D_ala_D_alaTIGR"/>
    <property type="match status" value="1"/>
</dbReference>
<evidence type="ECO:0000256" key="1">
    <source>
        <dbReference type="ARBA" id="ARBA00001936"/>
    </source>
</evidence>
<dbReference type="SUPFAM" id="SSF56059">
    <property type="entry name" value="Glutathione synthetase ATP-binding domain-like"/>
    <property type="match status" value="1"/>
</dbReference>
<comment type="subcellular location">
    <subcellularLocation>
        <location evidence="2 13">Cytoplasm</location>
    </subcellularLocation>
</comment>
<comment type="similarity">
    <text evidence="3 13">Belongs to the D-alanine--D-alanine ligase family.</text>
</comment>
<feature type="active site" evidence="14">
    <location>
        <position position="13"/>
    </location>
</feature>
<feature type="domain" description="ATP-grasp" evidence="17">
    <location>
        <begin position="99"/>
        <end position="291"/>
    </location>
</feature>
<feature type="active site" evidence="14">
    <location>
        <position position="269"/>
    </location>
</feature>
<keyword evidence="11 13" id="KW-0961">Cell wall biogenesis/degradation</keyword>
<evidence type="ECO:0000256" key="13">
    <source>
        <dbReference type="HAMAP-Rule" id="MF_00047"/>
    </source>
</evidence>
<evidence type="ECO:0000313" key="19">
    <source>
        <dbReference type="Proteomes" id="UP000317315"/>
    </source>
</evidence>
<evidence type="ECO:0000256" key="9">
    <source>
        <dbReference type="ARBA" id="ARBA00022960"/>
    </source>
</evidence>
<evidence type="ECO:0000256" key="11">
    <source>
        <dbReference type="ARBA" id="ARBA00023316"/>
    </source>
</evidence>
<dbReference type="Gene3D" id="3.30.470.20">
    <property type="entry name" value="ATP-grasp fold, B domain"/>
    <property type="match status" value="1"/>
</dbReference>
<dbReference type="PANTHER" id="PTHR23132:SF23">
    <property type="entry name" value="D-ALANINE--D-ALANINE LIGASE B"/>
    <property type="match status" value="1"/>
</dbReference>
<dbReference type="Pfam" id="PF07478">
    <property type="entry name" value="Dala_Dala_lig_C"/>
    <property type="match status" value="1"/>
</dbReference>
<evidence type="ECO:0000256" key="8">
    <source>
        <dbReference type="ARBA" id="ARBA00022840"/>
    </source>
</evidence>
<keyword evidence="15" id="KW-0464">Manganese</keyword>
<dbReference type="EMBL" id="FXTM01000006">
    <property type="protein sequence ID" value="SMO48084.1"/>
    <property type="molecule type" value="Genomic_DNA"/>
</dbReference>
<comment type="catalytic activity">
    <reaction evidence="12 13">
        <text>2 D-alanine + ATP = D-alanyl-D-alanine + ADP + phosphate + H(+)</text>
        <dbReference type="Rhea" id="RHEA:11224"/>
        <dbReference type="ChEBI" id="CHEBI:15378"/>
        <dbReference type="ChEBI" id="CHEBI:30616"/>
        <dbReference type="ChEBI" id="CHEBI:43474"/>
        <dbReference type="ChEBI" id="CHEBI:57416"/>
        <dbReference type="ChEBI" id="CHEBI:57822"/>
        <dbReference type="ChEBI" id="CHEBI:456216"/>
        <dbReference type="EC" id="6.3.2.4"/>
    </reaction>
</comment>
<dbReference type="GO" id="GO:0008716">
    <property type="term" value="F:D-alanine-D-alanine ligase activity"/>
    <property type="evidence" value="ECO:0007669"/>
    <property type="project" value="UniProtKB-UniRule"/>
</dbReference>
<dbReference type="UniPathway" id="UPA00219"/>
<evidence type="ECO:0000313" key="18">
    <source>
        <dbReference type="EMBL" id="SMO48084.1"/>
    </source>
</evidence>
<name>A0A521BLQ9_9BACT</name>
<evidence type="ECO:0000256" key="15">
    <source>
        <dbReference type="PIRSR" id="PIRSR039102-3"/>
    </source>
</evidence>
<dbReference type="OrthoDB" id="9813261at2"/>
<dbReference type="Proteomes" id="UP000317315">
    <property type="component" value="Unassembled WGS sequence"/>
</dbReference>
<evidence type="ECO:0000256" key="4">
    <source>
        <dbReference type="ARBA" id="ARBA00012216"/>
    </source>
</evidence>
<dbReference type="GO" id="GO:0005524">
    <property type="term" value="F:ATP binding"/>
    <property type="evidence" value="ECO:0007669"/>
    <property type="project" value="UniProtKB-UniRule"/>
</dbReference>
<keyword evidence="10 13" id="KW-0573">Peptidoglycan synthesis</keyword>
<dbReference type="PANTHER" id="PTHR23132">
    <property type="entry name" value="D-ALANINE--D-ALANINE LIGASE"/>
    <property type="match status" value="1"/>
</dbReference>
<dbReference type="GO" id="GO:0071555">
    <property type="term" value="P:cell wall organization"/>
    <property type="evidence" value="ECO:0007669"/>
    <property type="project" value="UniProtKB-KW"/>
</dbReference>
<dbReference type="RefSeq" id="WP_142934602.1">
    <property type="nucleotide sequence ID" value="NZ_FXTM01000006.1"/>
</dbReference>
<comment type="cofactor">
    <cofactor evidence="15">
        <name>Mg(2+)</name>
        <dbReference type="ChEBI" id="CHEBI:18420"/>
    </cofactor>
    <cofactor evidence="15">
        <name>Mn(2+)</name>
        <dbReference type="ChEBI" id="CHEBI:29035"/>
    </cofactor>
    <text evidence="15">Binds 2 magnesium or manganese ions per subunit.</text>
</comment>
<comment type="cofactor">
    <cofactor evidence="1">
        <name>Mn(2+)</name>
        <dbReference type="ChEBI" id="CHEBI:29035"/>
    </cofactor>
</comment>
<evidence type="ECO:0000256" key="7">
    <source>
        <dbReference type="ARBA" id="ARBA00022741"/>
    </source>
</evidence>